<dbReference type="InterPro" id="IPR024618">
    <property type="entry name" value="DUF3857"/>
</dbReference>
<keyword evidence="1" id="KW-0732">Signal</keyword>
<evidence type="ECO:0000256" key="1">
    <source>
        <dbReference type="SAM" id="SignalP"/>
    </source>
</evidence>
<dbReference type="Gene3D" id="2.60.40.3140">
    <property type="match status" value="1"/>
</dbReference>
<evidence type="ECO:0000259" key="2">
    <source>
        <dbReference type="Pfam" id="PF12969"/>
    </source>
</evidence>
<dbReference type="EMBL" id="JBHULM010000001">
    <property type="protein sequence ID" value="MFD2540695.1"/>
    <property type="molecule type" value="Genomic_DNA"/>
</dbReference>
<dbReference type="Gene3D" id="2.60.120.1130">
    <property type="match status" value="1"/>
</dbReference>
<feature type="chain" id="PRO_5046991477" evidence="1">
    <location>
        <begin position="21"/>
        <end position="653"/>
    </location>
</feature>
<gene>
    <name evidence="3" type="ORF">ACFSSB_00065</name>
</gene>
<feature type="signal peptide" evidence="1">
    <location>
        <begin position="1"/>
        <end position="20"/>
    </location>
</feature>
<comment type="caution">
    <text evidence="3">The sequence shown here is derived from an EMBL/GenBank/DDBJ whole genome shotgun (WGS) entry which is preliminary data.</text>
</comment>
<dbReference type="Gene3D" id="3.10.620.30">
    <property type="match status" value="1"/>
</dbReference>
<dbReference type="RefSeq" id="WP_379899672.1">
    <property type="nucleotide sequence ID" value="NZ_JBHULM010000001.1"/>
</dbReference>
<reference evidence="4" key="1">
    <citation type="journal article" date="2019" name="Int. J. Syst. Evol. Microbiol.">
        <title>The Global Catalogue of Microorganisms (GCM) 10K type strain sequencing project: providing services to taxonomists for standard genome sequencing and annotation.</title>
        <authorList>
            <consortium name="The Broad Institute Genomics Platform"/>
            <consortium name="The Broad Institute Genome Sequencing Center for Infectious Disease"/>
            <person name="Wu L."/>
            <person name="Ma J."/>
        </authorList>
    </citation>
    <scope>NUCLEOTIDE SEQUENCE [LARGE SCALE GENOMIC DNA]</scope>
    <source>
        <strain evidence="4">KCTC 42808</strain>
    </source>
</reference>
<dbReference type="Pfam" id="PF12969">
    <property type="entry name" value="DUF3857"/>
    <property type="match status" value="1"/>
</dbReference>
<name>A0ABW5JYS3_9FLAO</name>
<proteinExistence type="predicted"/>
<evidence type="ECO:0000313" key="4">
    <source>
        <dbReference type="Proteomes" id="UP001597467"/>
    </source>
</evidence>
<accession>A0ABW5JYS3</accession>
<feature type="domain" description="DUF3857" evidence="2">
    <location>
        <begin position="67"/>
        <end position="199"/>
    </location>
</feature>
<keyword evidence="4" id="KW-1185">Reference proteome</keyword>
<organism evidence="3 4">
    <name type="scientific">Lacinutrix gracilariae</name>
    <dbReference type="NCBI Taxonomy" id="1747198"/>
    <lineage>
        <taxon>Bacteria</taxon>
        <taxon>Pseudomonadati</taxon>
        <taxon>Bacteroidota</taxon>
        <taxon>Flavobacteriia</taxon>
        <taxon>Flavobacteriales</taxon>
        <taxon>Flavobacteriaceae</taxon>
        <taxon>Lacinutrix</taxon>
    </lineage>
</organism>
<dbReference type="Proteomes" id="UP001597467">
    <property type="component" value="Unassembled WGS sequence"/>
</dbReference>
<sequence>MIKNYLLLLFLFTSILTSQAQQFNSNNISISRSDLETNVYEKDSTANALVLYEYGKSYVNNQSFKLTHEFKQKLKILNRKGFDQATILVYLYNSKNKKEKISNINATTHNLIDGRITRTKLKESEIYTEKYNENYTLVKFTLPNIQEGSVITYSYRVTLPFVYKYKSWEFQGDIPKLYSEYNTSIPGNYNYNIKLVGKNQLFKNEAEVKKSCLEVGLGGSADCTESIYVMKDIPAFIEEDYMTTRDNYLSRIEYELKVFQGFDGVIDNITKTWETTDKEIKANNSIGKQLNKNIKKEALLSQSTLNEKDALKKAELIYKNIQENYTWNGNYQIFKDVSVKDLIDKKSGSVSEINILLHNLLNASGIAVKPILLSTRNNGLPTTIYPVISDFNYLVVQATIDNKTYLLDATNKYLHFGQLPFKCLNQYGRLLDFKNGSEWIDINSSVVSNTRYKVDLVLDKDENINGKVDFTTAGYHALPEKESYFSNASQHENYLTENNENITISDYAAETQEINSLDFKEHFNINYTTEKIGDFLYVNPFLFTFFEENPFKLQERSYPIDFGYKSGFMYYYKIHIDDAFEIIETPKSINLNLPDNAGKLLCTTSVKNNEIVVFFKLSFNKEIYVKEYYPYMKELMNHVVNLQKNTTIVLKRK</sequence>
<evidence type="ECO:0000313" key="3">
    <source>
        <dbReference type="EMBL" id="MFD2540695.1"/>
    </source>
</evidence>
<protein>
    <submittedName>
        <fullName evidence="3">DUF3857 domain-containing protein</fullName>
    </submittedName>
</protein>